<dbReference type="Pfam" id="PF01852">
    <property type="entry name" value="START"/>
    <property type="match status" value="1"/>
</dbReference>
<feature type="transmembrane region" description="Helical" evidence="1">
    <location>
        <begin position="194"/>
        <end position="212"/>
    </location>
</feature>
<evidence type="ECO:0000256" key="1">
    <source>
        <dbReference type="SAM" id="Phobius"/>
    </source>
</evidence>
<evidence type="ECO:0000313" key="3">
    <source>
        <dbReference type="EMBL" id="GMI07368.1"/>
    </source>
</evidence>
<proteinExistence type="predicted"/>
<evidence type="ECO:0000259" key="2">
    <source>
        <dbReference type="PROSITE" id="PS50848"/>
    </source>
</evidence>
<keyword evidence="1" id="KW-1133">Transmembrane helix</keyword>
<dbReference type="PROSITE" id="PS50848">
    <property type="entry name" value="START"/>
    <property type="match status" value="1"/>
</dbReference>
<feature type="transmembrane region" description="Helical" evidence="1">
    <location>
        <begin position="543"/>
        <end position="564"/>
    </location>
</feature>
<dbReference type="Gene3D" id="3.30.530.20">
    <property type="match status" value="1"/>
</dbReference>
<organism evidence="3 4">
    <name type="scientific">Triparma verrucosa</name>
    <dbReference type="NCBI Taxonomy" id="1606542"/>
    <lineage>
        <taxon>Eukaryota</taxon>
        <taxon>Sar</taxon>
        <taxon>Stramenopiles</taxon>
        <taxon>Ochrophyta</taxon>
        <taxon>Bolidophyceae</taxon>
        <taxon>Parmales</taxon>
        <taxon>Triparmaceae</taxon>
        <taxon>Triparma</taxon>
    </lineage>
</organism>
<gene>
    <name evidence="3" type="ORF">TrVE_jg10073</name>
</gene>
<feature type="domain" description="START" evidence="2">
    <location>
        <begin position="630"/>
        <end position="783"/>
    </location>
</feature>
<keyword evidence="1" id="KW-0812">Transmembrane</keyword>
<name>A0A9W7CES8_9STRA</name>
<dbReference type="SUPFAM" id="SSF55961">
    <property type="entry name" value="Bet v1-like"/>
    <property type="match status" value="1"/>
</dbReference>
<dbReference type="EMBL" id="BRXX01000363">
    <property type="protein sequence ID" value="GMI07368.1"/>
    <property type="molecule type" value="Genomic_DNA"/>
</dbReference>
<accession>A0A9W7CES8</accession>
<dbReference type="GO" id="GO:0008289">
    <property type="term" value="F:lipid binding"/>
    <property type="evidence" value="ECO:0007669"/>
    <property type="project" value="InterPro"/>
</dbReference>
<reference evidence="4" key="1">
    <citation type="journal article" date="2023" name="Commun. Biol.">
        <title>Genome analysis of Parmales, the sister group of diatoms, reveals the evolutionary specialization of diatoms from phago-mixotrophs to photoautotrophs.</title>
        <authorList>
            <person name="Ban H."/>
            <person name="Sato S."/>
            <person name="Yoshikawa S."/>
            <person name="Yamada K."/>
            <person name="Nakamura Y."/>
            <person name="Ichinomiya M."/>
            <person name="Sato N."/>
            <person name="Blanc-Mathieu R."/>
            <person name="Endo H."/>
            <person name="Kuwata A."/>
            <person name="Ogata H."/>
        </authorList>
    </citation>
    <scope>NUCLEOTIDE SEQUENCE [LARGE SCALE GENOMIC DNA]</scope>
    <source>
        <strain evidence="4">NIES 3699</strain>
    </source>
</reference>
<feature type="transmembrane region" description="Helical" evidence="1">
    <location>
        <begin position="283"/>
        <end position="303"/>
    </location>
</feature>
<keyword evidence="1" id="KW-0472">Membrane</keyword>
<dbReference type="PANTHER" id="PTHR11319:SF35">
    <property type="entry name" value="OUTER MEMBRANE PROTEIN PMPC-RELATED"/>
    <property type="match status" value="1"/>
</dbReference>
<dbReference type="InterPro" id="IPR023393">
    <property type="entry name" value="START-like_dom_sf"/>
</dbReference>
<feature type="transmembrane region" description="Helical" evidence="1">
    <location>
        <begin position="511"/>
        <end position="531"/>
    </location>
</feature>
<dbReference type="AlphaFoldDB" id="A0A9W7CES8"/>
<feature type="transmembrane region" description="Helical" evidence="1">
    <location>
        <begin position="400"/>
        <end position="419"/>
    </location>
</feature>
<protein>
    <recommendedName>
        <fullName evidence="2">START domain-containing protein</fullName>
    </recommendedName>
</protein>
<comment type="caution">
    <text evidence="3">The sequence shown here is derived from an EMBL/GenBank/DDBJ whole genome shotgun (WGS) entry which is preliminary data.</text>
</comment>
<dbReference type="InterPro" id="IPR002913">
    <property type="entry name" value="START_lipid-bd_dom"/>
</dbReference>
<keyword evidence="4" id="KW-1185">Reference proteome</keyword>
<feature type="transmembrane region" description="Helical" evidence="1">
    <location>
        <begin position="483"/>
        <end position="499"/>
    </location>
</feature>
<feature type="transmembrane region" description="Helical" evidence="1">
    <location>
        <begin position="309"/>
        <end position="328"/>
    </location>
</feature>
<sequence>MEYDVAIKTCVCQESFITDDGICTCAAGKTLVNGKCKECEDGRFKADNSTDSCNVCDTDVIHGALETINGTDKTSAASCACGKGKFQDPRNPQPGTPQGKCEDCMNLNLPEGVKCDDTIGLTLATLPLKDGYWRSSSQSDKIVKCEIDTSCVHASPDDSCTIGHTGPICSVCTEGYNKNAVDICKPCSSAGVSIGFYALLTVLTLTTLYFVLRKIFGKEKLTIANVSNEIQKATADDKHWSKRLKTKAKILTSFYQIISKLPSTLSVQYPDFYRGFTTAVNSVFNFNAIGLVSVGCFLPRSMYSFYGSFLTTTVTPIVLSLLLLLVTIKQKRNLDPYAANQLTASRFGLFYGFTYLVFASTSTMAFTAFLCTTYGDDKTEYLIADRSIDCNSDFHKNFKLLSIFMILVYPIGITALYSFELWMHKEGIMDAQKRDNDQNIQHIVFLWRDYRPEFWWYEIYECFRRLSFTGMLVFFEPGSPPQLCFSMILALVSSLMYAYNQPFEKTEENTLAQISSVSIFFTLLAGILITLKENLSEEFSAQLGALLVIVNTLVFAMVGAGVLFKPIFKIITKFNEKHIHDAPLKSIGPEMAYSVDLFIDYFKRLIESDTNEAGWKPLDVKDWSGKKKKVKEWLEETGAKADWRCANGDGPFDQARIKYVVDADIETMLRELEGINNRHNMSAGSFVYIIEKTKDWRQVYRAIKLPWPLCQRDMIYTEHIRREQEGDVLICSRSSEELNDTTSELSVKAGRMRAYMRIGGYRLRSLEGGRTEIVYLIDIDLGGSFMIGYLHRYLAQRYLKGVVDVHRKVAEAGKSEGGFSEPPPPLPIILTPFEMVAKGGGAKAKAMATNPMFAGLDKGNTSVEDSLNIELGRMIKKKASKSNDDENNIVVL</sequence>
<evidence type="ECO:0000313" key="4">
    <source>
        <dbReference type="Proteomes" id="UP001165160"/>
    </source>
</evidence>
<feature type="transmembrane region" description="Helical" evidence="1">
    <location>
        <begin position="349"/>
        <end position="370"/>
    </location>
</feature>
<dbReference type="Gene3D" id="2.10.50.10">
    <property type="entry name" value="Tumor Necrosis Factor Receptor, subunit A, domain 2"/>
    <property type="match status" value="1"/>
</dbReference>
<dbReference type="Proteomes" id="UP001165160">
    <property type="component" value="Unassembled WGS sequence"/>
</dbReference>
<dbReference type="PANTHER" id="PTHR11319">
    <property type="entry name" value="G PROTEIN-COUPLED RECEPTOR-RELATED"/>
    <property type="match status" value="1"/>
</dbReference>